<dbReference type="EMBL" id="FTNE01000013">
    <property type="protein sequence ID" value="SIR01612.1"/>
    <property type="molecule type" value="Genomic_DNA"/>
</dbReference>
<name>A0A8G2FEK6_ACIRU</name>
<keyword evidence="2" id="KW-1185">Reference proteome</keyword>
<sequence>MDEMIRPPKYMSMAHTLFRAVAALGLAAGLTGTALAATLPPIGLWQGRYKCAQGQTALALQITAISPTQVRAVFYFHALASNPHVPQGCFSMQGHFDPATRRLHLSPTRWLSQPKFYVWTGLSGTVGAGGAVLTGTIQGPACTDFALKPSATLPIPPAPPACRMDQNGPTV</sequence>
<dbReference type="AlphaFoldDB" id="A0A8G2FEK6"/>
<comment type="caution">
    <text evidence="1">The sequence shown here is derived from an EMBL/GenBank/DDBJ whole genome shotgun (WGS) entry which is preliminary data.</text>
</comment>
<accession>A0A8G2FEK6</accession>
<proteinExistence type="predicted"/>
<reference evidence="1 2" key="1">
    <citation type="submission" date="2017-01" db="EMBL/GenBank/DDBJ databases">
        <authorList>
            <person name="Varghese N."/>
            <person name="Submissions S."/>
        </authorList>
    </citation>
    <scope>NUCLEOTIDE SEQUENCE [LARGE SCALE GENOMIC DNA]</scope>
    <source>
        <strain evidence="1 2">ATCC 35905</strain>
    </source>
</reference>
<protein>
    <submittedName>
        <fullName evidence="1">Uncharacterized protein</fullName>
    </submittedName>
</protein>
<organism evidence="1 2">
    <name type="scientific">Acidiphilium rubrum</name>
    <dbReference type="NCBI Taxonomy" id="526"/>
    <lineage>
        <taxon>Bacteria</taxon>
        <taxon>Pseudomonadati</taxon>
        <taxon>Pseudomonadota</taxon>
        <taxon>Alphaproteobacteria</taxon>
        <taxon>Acetobacterales</taxon>
        <taxon>Acidocellaceae</taxon>
        <taxon>Acidiphilium</taxon>
    </lineage>
</organism>
<evidence type="ECO:0000313" key="2">
    <source>
        <dbReference type="Proteomes" id="UP000186308"/>
    </source>
</evidence>
<evidence type="ECO:0000313" key="1">
    <source>
        <dbReference type="EMBL" id="SIR01612.1"/>
    </source>
</evidence>
<gene>
    <name evidence="1" type="ORF">SAMN05421828_113100</name>
</gene>
<dbReference type="Proteomes" id="UP000186308">
    <property type="component" value="Unassembled WGS sequence"/>
</dbReference>